<keyword evidence="1" id="KW-1133">Transmembrane helix</keyword>
<sequence>MRVDDGAFVMGAGIPSGVLRFAGHMVLGMYMGGASTTYNYIKNHAAIVQQSPFNPNTFYLGYIASKWSRIGFWWNFVMWIPTMMAPSLYITIIGLVDTTVMVYFAIATVRQATYIPHSSEPCKNADTWQVPMNGNESYFHVLQTLNTYKDNPDMNVPSDKICKDFVSQWKFGIGSLVIYILVSFFNTIVCMGLSIDGVRRRMTPEMKREEPFVFSALKVIFFVPFCFLSLVFRVFWGLMDYLPNPVLSRCRFGARCMSKMSQFVYVPIHDRLQKYSISFPFLKRSQPLPAPALPAPMMVQAKAESESERAPLARFLHIDILTLVAQHLHYQDLVNLSLASKEMRQTVFPYGHSGGGPGILRIYACGNATKTGCFVCRMPICR</sequence>
<name>A0A2B7WGH1_9EURO</name>
<protein>
    <recommendedName>
        <fullName evidence="4">F-box domain-containing protein</fullName>
    </recommendedName>
</protein>
<feature type="transmembrane region" description="Helical" evidence="1">
    <location>
        <begin position="176"/>
        <end position="198"/>
    </location>
</feature>
<reference evidence="2 3" key="1">
    <citation type="submission" date="2017-10" db="EMBL/GenBank/DDBJ databases">
        <title>Comparative genomics in systemic dimorphic fungi from Ajellomycetaceae.</title>
        <authorList>
            <person name="Munoz J.F."/>
            <person name="Mcewen J.G."/>
            <person name="Clay O.K."/>
            <person name="Cuomo C.A."/>
        </authorList>
    </citation>
    <scope>NUCLEOTIDE SEQUENCE [LARGE SCALE GENOMIC DNA]</scope>
    <source>
        <strain evidence="2 3">UAMH130</strain>
    </source>
</reference>
<feature type="non-terminal residue" evidence="2">
    <location>
        <position position="382"/>
    </location>
</feature>
<dbReference type="AlphaFoldDB" id="A0A2B7WGH1"/>
<evidence type="ECO:0000313" key="3">
    <source>
        <dbReference type="Proteomes" id="UP000224080"/>
    </source>
</evidence>
<feature type="transmembrane region" description="Helical" evidence="1">
    <location>
        <begin position="219"/>
        <end position="239"/>
    </location>
</feature>
<comment type="caution">
    <text evidence="2">The sequence shown here is derived from an EMBL/GenBank/DDBJ whole genome shotgun (WGS) entry which is preliminary data.</text>
</comment>
<keyword evidence="1" id="KW-0812">Transmembrane</keyword>
<dbReference type="OrthoDB" id="4191440at2759"/>
<keyword evidence="1" id="KW-0472">Membrane</keyword>
<accession>A0A2B7WGH1</accession>
<organism evidence="2 3">
    <name type="scientific">Blastomyces parvus</name>
    <dbReference type="NCBI Taxonomy" id="2060905"/>
    <lineage>
        <taxon>Eukaryota</taxon>
        <taxon>Fungi</taxon>
        <taxon>Dikarya</taxon>
        <taxon>Ascomycota</taxon>
        <taxon>Pezizomycotina</taxon>
        <taxon>Eurotiomycetes</taxon>
        <taxon>Eurotiomycetidae</taxon>
        <taxon>Onygenales</taxon>
        <taxon>Ajellomycetaceae</taxon>
        <taxon>Blastomyces</taxon>
    </lineage>
</organism>
<dbReference type="EMBL" id="PDNC01000208">
    <property type="protein sequence ID" value="PGG95756.1"/>
    <property type="molecule type" value="Genomic_DNA"/>
</dbReference>
<keyword evidence="3" id="KW-1185">Reference proteome</keyword>
<gene>
    <name evidence="2" type="ORF">GX51_08137</name>
</gene>
<proteinExistence type="predicted"/>
<evidence type="ECO:0000313" key="2">
    <source>
        <dbReference type="EMBL" id="PGG95756.1"/>
    </source>
</evidence>
<evidence type="ECO:0000256" key="1">
    <source>
        <dbReference type="SAM" id="Phobius"/>
    </source>
</evidence>
<dbReference type="Proteomes" id="UP000224080">
    <property type="component" value="Unassembled WGS sequence"/>
</dbReference>
<evidence type="ECO:0008006" key="4">
    <source>
        <dbReference type="Google" id="ProtNLM"/>
    </source>
</evidence>